<feature type="region of interest" description="Disordered" evidence="1">
    <location>
        <begin position="1"/>
        <end position="26"/>
    </location>
</feature>
<evidence type="ECO:0000256" key="1">
    <source>
        <dbReference type="SAM" id="MobiDB-lite"/>
    </source>
</evidence>
<sequence length="141" mass="14955">AAQSEWVEWRSRERGPSGCSGRHGMAVGSATRDGLIDSIRIANSVVASSTMPSMPASFADTAGNLEETHAVEMFHMHHIKKGAAAEADGAVPGYRGNNARQDTRMDEETEEEKAEQEGECGVCLADPVAVAPEGCRHGLCT</sequence>
<reference evidence="2" key="1">
    <citation type="journal article" date="2021" name="Proc. Natl. Acad. Sci. U.S.A.">
        <title>Three genomes in the algal genus Volvox reveal the fate of a haploid sex-determining region after a transition to homothallism.</title>
        <authorList>
            <person name="Yamamoto K."/>
            <person name="Hamaji T."/>
            <person name="Kawai-Toyooka H."/>
            <person name="Matsuzaki R."/>
            <person name="Takahashi F."/>
            <person name="Nishimura Y."/>
            <person name="Kawachi M."/>
            <person name="Noguchi H."/>
            <person name="Minakuchi Y."/>
            <person name="Umen J.G."/>
            <person name="Toyoda A."/>
            <person name="Nozaki H."/>
        </authorList>
    </citation>
    <scope>NUCLEOTIDE SEQUENCE</scope>
    <source>
        <strain evidence="2">NIES-3785</strain>
    </source>
</reference>
<feature type="non-terminal residue" evidence="2">
    <location>
        <position position="141"/>
    </location>
</feature>
<accession>A0A8J4G6S7</accession>
<dbReference type="EMBL" id="BNCQ01000008">
    <property type="protein sequence ID" value="GIM01126.1"/>
    <property type="molecule type" value="Genomic_DNA"/>
</dbReference>
<proteinExistence type="predicted"/>
<feature type="compositionally biased region" description="Acidic residues" evidence="1">
    <location>
        <begin position="107"/>
        <end position="117"/>
    </location>
</feature>
<organism evidence="2 3">
    <name type="scientific">Volvox reticuliferus</name>
    <dbReference type="NCBI Taxonomy" id="1737510"/>
    <lineage>
        <taxon>Eukaryota</taxon>
        <taxon>Viridiplantae</taxon>
        <taxon>Chlorophyta</taxon>
        <taxon>core chlorophytes</taxon>
        <taxon>Chlorophyceae</taxon>
        <taxon>CS clade</taxon>
        <taxon>Chlamydomonadales</taxon>
        <taxon>Volvocaceae</taxon>
        <taxon>Volvox</taxon>
    </lineage>
</organism>
<comment type="caution">
    <text evidence="2">The sequence shown here is derived from an EMBL/GenBank/DDBJ whole genome shotgun (WGS) entry which is preliminary data.</text>
</comment>
<dbReference type="Proteomes" id="UP000722791">
    <property type="component" value="Unassembled WGS sequence"/>
</dbReference>
<name>A0A8J4G6S7_9CHLO</name>
<dbReference type="AlphaFoldDB" id="A0A8J4G6S7"/>
<feature type="non-terminal residue" evidence="2">
    <location>
        <position position="1"/>
    </location>
</feature>
<evidence type="ECO:0000313" key="3">
    <source>
        <dbReference type="Proteomes" id="UP000722791"/>
    </source>
</evidence>
<protein>
    <submittedName>
        <fullName evidence="2">Uncharacterized protein</fullName>
    </submittedName>
</protein>
<evidence type="ECO:0000313" key="2">
    <source>
        <dbReference type="EMBL" id="GIM01126.1"/>
    </source>
</evidence>
<gene>
    <name evidence="2" type="ORF">Vretimale_5964</name>
</gene>
<feature type="region of interest" description="Disordered" evidence="1">
    <location>
        <begin position="85"/>
        <end position="117"/>
    </location>
</feature>